<feature type="transmembrane region" description="Helical" evidence="2">
    <location>
        <begin position="419"/>
        <end position="443"/>
    </location>
</feature>
<dbReference type="FunFam" id="3.40.50.720:FF:000084">
    <property type="entry name" value="Short-chain dehydrogenase reductase"/>
    <property type="match status" value="1"/>
</dbReference>
<keyword evidence="2" id="KW-0472">Membrane</keyword>
<proteinExistence type="predicted"/>
<dbReference type="InterPro" id="IPR020904">
    <property type="entry name" value="Sc_DH/Rdtase_CS"/>
</dbReference>
<dbReference type="OrthoDB" id="47007at2759"/>
<dbReference type="PROSITE" id="PS00061">
    <property type="entry name" value="ADH_SHORT"/>
    <property type="match status" value="1"/>
</dbReference>
<evidence type="ECO:0000313" key="4">
    <source>
        <dbReference type="Proteomes" id="UP000708208"/>
    </source>
</evidence>
<feature type="non-terminal residue" evidence="3">
    <location>
        <position position="1"/>
    </location>
</feature>
<keyword evidence="2" id="KW-1133">Transmembrane helix</keyword>
<dbReference type="PANTHER" id="PTHR44269:SF1">
    <property type="entry name" value="DEHYDROGENASE_REDUCTASE SDR FAMILY MEMBER 7"/>
    <property type="match status" value="1"/>
</dbReference>
<keyword evidence="4" id="KW-1185">Reference proteome</keyword>
<keyword evidence="1" id="KW-0560">Oxidoreductase</keyword>
<dbReference type="InterPro" id="IPR002347">
    <property type="entry name" value="SDR_fam"/>
</dbReference>
<dbReference type="EMBL" id="CAJVCH010235865">
    <property type="protein sequence ID" value="CAG7732695.1"/>
    <property type="molecule type" value="Genomic_DNA"/>
</dbReference>
<comment type="caution">
    <text evidence="3">The sequence shown here is derived from an EMBL/GenBank/DDBJ whole genome shotgun (WGS) entry which is preliminary data.</text>
</comment>
<dbReference type="AlphaFoldDB" id="A0A8J2P5L4"/>
<dbReference type="Pfam" id="PF00106">
    <property type="entry name" value="adh_short"/>
    <property type="match status" value="1"/>
</dbReference>
<evidence type="ECO:0008006" key="5">
    <source>
        <dbReference type="Google" id="ProtNLM"/>
    </source>
</evidence>
<accession>A0A8J2P5L4</accession>
<dbReference type="PANTHER" id="PTHR44269">
    <property type="entry name" value="DEHYDROGENASE/REDUCTASE SDR FAMILY MEMBER 7-RELATED"/>
    <property type="match status" value="1"/>
</dbReference>
<organism evidence="3 4">
    <name type="scientific">Allacma fusca</name>
    <dbReference type="NCBI Taxonomy" id="39272"/>
    <lineage>
        <taxon>Eukaryota</taxon>
        <taxon>Metazoa</taxon>
        <taxon>Ecdysozoa</taxon>
        <taxon>Arthropoda</taxon>
        <taxon>Hexapoda</taxon>
        <taxon>Collembola</taxon>
        <taxon>Symphypleona</taxon>
        <taxon>Sminthuridae</taxon>
        <taxon>Allacma</taxon>
    </lineage>
</organism>
<evidence type="ECO:0000256" key="1">
    <source>
        <dbReference type="ARBA" id="ARBA00023002"/>
    </source>
</evidence>
<dbReference type="GO" id="GO:0016491">
    <property type="term" value="F:oxidoreductase activity"/>
    <property type="evidence" value="ECO:0007669"/>
    <property type="project" value="UniProtKB-KW"/>
</dbReference>
<keyword evidence="2" id="KW-0812">Transmembrane</keyword>
<dbReference type="InterPro" id="IPR053011">
    <property type="entry name" value="SDR_family_member_7"/>
</dbReference>
<name>A0A8J2P5L4_9HEXA</name>
<evidence type="ECO:0000256" key="2">
    <source>
        <dbReference type="SAM" id="Phobius"/>
    </source>
</evidence>
<dbReference type="Proteomes" id="UP000708208">
    <property type="component" value="Unassembled WGS sequence"/>
</dbReference>
<sequence>SSKVKESDILVLPLDVTNFESHESALKTVLDNYGKLDIFLSNAGQSQGIILHCLKALHGYFDSLRMETYGKKIDVTLICPGPVATPIFEKGVTKTPGKLSTIKVDGIPTMTSERCAHLALVSVANKLNESWVAKIPFVPLAYLVTYFPVLSESVIKIVISRMNCDIVTFLYSRYGKQPDAEYKGKVVWITGASSGIGEAIAKELAKIGAKVVLSARRTEELERVKKECLSNSQLKEHDILVLPLDVTKLEAHEAAFQTVLKHFGKLDALLCNAGQPQAGKFTEIEMQVDKHIFDINVFAVVNMSRVVVKYFLEKGGGQVAVVSSLSGKMPSPLLAPYTGSKHAIHGYFHTLRMETFGKNIGVSIICPGPVDTPIFEKAVTNKAGEMATLPFPEGLKMMTPERCAYLTLLTMTNRISESWLAPLPIIPFTYMSIYCPGLSYLFLKFFGHKFVKQSMDQFVKTNKKD</sequence>
<reference evidence="3" key="1">
    <citation type="submission" date="2021-06" db="EMBL/GenBank/DDBJ databases">
        <authorList>
            <person name="Hodson N. C."/>
            <person name="Mongue J. A."/>
            <person name="Jaron S. K."/>
        </authorList>
    </citation>
    <scope>NUCLEOTIDE SEQUENCE</scope>
</reference>
<gene>
    <name evidence="3" type="ORF">AFUS01_LOCUS21191</name>
</gene>
<evidence type="ECO:0000313" key="3">
    <source>
        <dbReference type="EMBL" id="CAG7732695.1"/>
    </source>
</evidence>
<protein>
    <recommendedName>
        <fullName evidence="5">Dehydrogenase/reductase SDR family member 7</fullName>
    </recommendedName>
</protein>